<dbReference type="PANTHER" id="PTHR11142">
    <property type="entry name" value="PSEUDOURIDYLATE SYNTHASE"/>
    <property type="match status" value="1"/>
</dbReference>
<dbReference type="InterPro" id="IPR001406">
    <property type="entry name" value="PsdUridine_synth_TruA"/>
</dbReference>
<dbReference type="CDD" id="cd02570">
    <property type="entry name" value="PseudoU_synth_EcTruA"/>
    <property type="match status" value="1"/>
</dbReference>
<feature type="domain" description="Pseudouridine synthase I TruA alpha/beta" evidence="4">
    <location>
        <begin position="141"/>
        <end position="242"/>
    </location>
</feature>
<evidence type="ECO:0000256" key="3">
    <source>
        <dbReference type="ARBA" id="ARBA00023235"/>
    </source>
</evidence>
<dbReference type="InterPro" id="IPR020103">
    <property type="entry name" value="PsdUridine_synth_cat_dom_sf"/>
</dbReference>
<comment type="similarity">
    <text evidence="1">Belongs to the tRNA pseudouridine synthase TruA family.</text>
</comment>
<dbReference type="NCBIfam" id="TIGR00071">
    <property type="entry name" value="hisT_truA"/>
    <property type="match status" value="1"/>
</dbReference>
<evidence type="ECO:0000259" key="4">
    <source>
        <dbReference type="Pfam" id="PF01416"/>
    </source>
</evidence>
<dbReference type="AlphaFoldDB" id="A0A3B0RIS8"/>
<organism evidence="5">
    <name type="scientific">hydrothermal vent metagenome</name>
    <dbReference type="NCBI Taxonomy" id="652676"/>
    <lineage>
        <taxon>unclassified sequences</taxon>
        <taxon>metagenomes</taxon>
        <taxon>ecological metagenomes</taxon>
    </lineage>
</organism>
<dbReference type="EMBL" id="UOEI01000070">
    <property type="protein sequence ID" value="VAV91807.1"/>
    <property type="molecule type" value="Genomic_DNA"/>
</dbReference>
<dbReference type="Pfam" id="PF01416">
    <property type="entry name" value="PseudoU_synth_1"/>
    <property type="match status" value="2"/>
</dbReference>
<dbReference type="GO" id="GO:0003723">
    <property type="term" value="F:RNA binding"/>
    <property type="evidence" value="ECO:0007669"/>
    <property type="project" value="InterPro"/>
</dbReference>
<dbReference type="GO" id="GO:0160147">
    <property type="term" value="F:tRNA pseudouridine(38-40) synthase activity"/>
    <property type="evidence" value="ECO:0007669"/>
    <property type="project" value="UniProtKB-EC"/>
</dbReference>
<gene>
    <name evidence="5" type="ORF">MNBD_ACTINO01-2230</name>
</gene>
<dbReference type="PANTHER" id="PTHR11142:SF0">
    <property type="entry name" value="TRNA PSEUDOURIDINE SYNTHASE-LIKE 1"/>
    <property type="match status" value="1"/>
</dbReference>
<sequence>MPTYRLDLAYDGSRFYGYARQPNVRTVQGELEAALAPHTGSAETSVAGRTDKGVHATEQIVSFRCASLDTAYVKRSLNSRLAPEIAVHELVEVSDDFHARFSATGRAYRYRIRNAEVHDPLSAASVWTVVEPLDVDAMNIAAAVVIGEHDFTAFCRRLEDRSLIREVFWARWRRKGDRIDLSIGARSFCHQMVRSIVALCVEVGRGNVEATDVAGILESLDRRHAKGVAPPHGLALVAVAYDDEPLPRPSWVATTS</sequence>
<keyword evidence="2" id="KW-0819">tRNA processing</keyword>
<dbReference type="EC" id="5.4.99.12" evidence="5"/>
<evidence type="ECO:0000256" key="1">
    <source>
        <dbReference type="ARBA" id="ARBA00009375"/>
    </source>
</evidence>
<dbReference type="SUPFAM" id="SSF55120">
    <property type="entry name" value="Pseudouridine synthase"/>
    <property type="match status" value="1"/>
</dbReference>
<proteinExistence type="inferred from homology"/>
<feature type="domain" description="Pseudouridine synthase I TruA alpha/beta" evidence="4">
    <location>
        <begin position="9"/>
        <end position="101"/>
    </location>
</feature>
<dbReference type="Gene3D" id="3.30.70.580">
    <property type="entry name" value="Pseudouridine synthase I, catalytic domain, N-terminal subdomain"/>
    <property type="match status" value="1"/>
</dbReference>
<protein>
    <submittedName>
        <fullName evidence="5">tRNA pseudouridine(38-40) synthase</fullName>
        <ecNumber evidence="5">5.4.99.12</ecNumber>
    </submittedName>
</protein>
<keyword evidence="3 5" id="KW-0413">Isomerase</keyword>
<dbReference type="Gene3D" id="3.30.70.660">
    <property type="entry name" value="Pseudouridine synthase I, catalytic domain, C-terminal subdomain"/>
    <property type="match status" value="1"/>
</dbReference>
<name>A0A3B0RIS8_9ZZZZ</name>
<dbReference type="GO" id="GO:0031119">
    <property type="term" value="P:tRNA pseudouridine synthesis"/>
    <property type="evidence" value="ECO:0007669"/>
    <property type="project" value="TreeGrafter"/>
</dbReference>
<dbReference type="HAMAP" id="MF_00171">
    <property type="entry name" value="TruA"/>
    <property type="match status" value="1"/>
</dbReference>
<evidence type="ECO:0000313" key="5">
    <source>
        <dbReference type="EMBL" id="VAV91807.1"/>
    </source>
</evidence>
<reference evidence="5" key="1">
    <citation type="submission" date="2018-06" db="EMBL/GenBank/DDBJ databases">
        <authorList>
            <person name="Zhirakovskaya E."/>
        </authorList>
    </citation>
    <scope>NUCLEOTIDE SEQUENCE</scope>
</reference>
<dbReference type="InterPro" id="IPR020094">
    <property type="entry name" value="TruA/RsuA/RluB/E/F_N"/>
</dbReference>
<evidence type="ECO:0000256" key="2">
    <source>
        <dbReference type="ARBA" id="ARBA00022694"/>
    </source>
</evidence>
<accession>A0A3B0RIS8</accession>
<dbReference type="InterPro" id="IPR020097">
    <property type="entry name" value="PsdUridine_synth_TruA_a/b_dom"/>
</dbReference>
<dbReference type="InterPro" id="IPR020095">
    <property type="entry name" value="PsdUridine_synth_TruA_C"/>
</dbReference>
<dbReference type="PIRSF" id="PIRSF001430">
    <property type="entry name" value="tRNA_psdUrid_synth"/>
    <property type="match status" value="1"/>
</dbReference>
<dbReference type="FunFam" id="3.30.70.580:FF:000001">
    <property type="entry name" value="tRNA pseudouridine synthase A"/>
    <property type="match status" value="1"/>
</dbReference>